<keyword evidence="1" id="KW-0812">Transmembrane</keyword>
<proteinExistence type="predicted"/>
<feature type="transmembrane region" description="Helical" evidence="1">
    <location>
        <begin position="6"/>
        <end position="22"/>
    </location>
</feature>
<dbReference type="AlphaFoldDB" id="A0A6M2DD36"/>
<reference evidence="2" key="1">
    <citation type="submission" date="2019-09" db="EMBL/GenBank/DDBJ databases">
        <title>Organ-specific transcriptomic study of the physiology of the cattle tick, Rhipicephalus microplus.</title>
        <authorList>
            <person name="Tirloni L."/>
            <person name="Braz G."/>
            <person name="Gandara A.C.P."/>
            <person name="Sabadin G.A."/>
            <person name="da Silva R.M."/>
            <person name="Guizzo M.G."/>
            <person name="Machado J.A."/>
            <person name="Costa E.P."/>
            <person name="Gomes H.F."/>
            <person name="Moraes J."/>
            <person name="Mota M.B.S."/>
            <person name="Mesquita R.D."/>
            <person name="Alvarenga P.H."/>
            <person name="Alves F."/>
            <person name="Seixas A."/>
            <person name="da Fonseca R.N."/>
            <person name="Fogaca A."/>
            <person name="Logullo C."/>
            <person name="Tanaka A."/>
            <person name="Daffre S."/>
            <person name="Termignoni C."/>
            <person name="Vaz I.S.Jr."/>
            <person name="Oliveira P.L."/>
            <person name="Ribeiro J.M."/>
        </authorList>
    </citation>
    <scope>NUCLEOTIDE SEQUENCE</scope>
    <source>
        <strain evidence="2">Porto Alegre</strain>
    </source>
</reference>
<protein>
    <submittedName>
        <fullName evidence="2">Uncharacterized protein</fullName>
    </submittedName>
</protein>
<keyword evidence="1" id="KW-0472">Membrane</keyword>
<feature type="transmembrane region" description="Helical" evidence="1">
    <location>
        <begin position="64"/>
        <end position="85"/>
    </location>
</feature>
<organism evidence="2">
    <name type="scientific">Rhipicephalus microplus</name>
    <name type="common">Cattle tick</name>
    <name type="synonym">Boophilus microplus</name>
    <dbReference type="NCBI Taxonomy" id="6941"/>
    <lineage>
        <taxon>Eukaryota</taxon>
        <taxon>Metazoa</taxon>
        <taxon>Ecdysozoa</taxon>
        <taxon>Arthropoda</taxon>
        <taxon>Chelicerata</taxon>
        <taxon>Arachnida</taxon>
        <taxon>Acari</taxon>
        <taxon>Parasitiformes</taxon>
        <taxon>Ixodida</taxon>
        <taxon>Ixodoidea</taxon>
        <taxon>Ixodidae</taxon>
        <taxon>Rhipicephalinae</taxon>
        <taxon>Rhipicephalus</taxon>
        <taxon>Boophilus</taxon>
    </lineage>
</organism>
<evidence type="ECO:0000256" key="1">
    <source>
        <dbReference type="SAM" id="Phobius"/>
    </source>
</evidence>
<sequence length="86" mass="10031">MYFSVYVFVVPWLCCFIIMNHVQARLTISIQKPLAGRVLMVMSISCVNVLFEELRSHVFIKLDVILQMSLLILLWYCVHSTILVLK</sequence>
<keyword evidence="1" id="KW-1133">Transmembrane helix</keyword>
<feature type="transmembrane region" description="Helical" evidence="1">
    <location>
        <begin position="34"/>
        <end position="52"/>
    </location>
</feature>
<name>A0A6M2DD36_RHIMP</name>
<accession>A0A6M2DD36</accession>
<dbReference type="EMBL" id="GHWJ01010361">
    <property type="protein sequence ID" value="NOV43098.1"/>
    <property type="molecule type" value="Transcribed_RNA"/>
</dbReference>
<evidence type="ECO:0000313" key="2">
    <source>
        <dbReference type="EMBL" id="NOV43098.1"/>
    </source>
</evidence>